<dbReference type="Pfam" id="PF03050">
    <property type="entry name" value="DDE_Tnp_IS66"/>
    <property type="match status" value="1"/>
</dbReference>
<reference evidence="3 4" key="1">
    <citation type="submission" date="2024-09" db="EMBL/GenBank/DDBJ databases">
        <title>Paenibacillus zeirhizospherea sp. nov., isolated from surface of the maize (Zea mays) roots in a horticulture field, Hungary.</title>
        <authorList>
            <person name="Marton D."/>
            <person name="Farkas M."/>
            <person name="Bedics A."/>
            <person name="Toth E."/>
            <person name="Tancsics A."/>
            <person name="Boka K."/>
            <person name="Marati G."/>
            <person name="Kriszt B."/>
            <person name="Cserhati M."/>
        </authorList>
    </citation>
    <scope>NUCLEOTIDE SEQUENCE [LARGE SCALE GENOMIC DNA]</scope>
    <source>
        <strain evidence="3 4">JCM 18446</strain>
    </source>
</reference>
<dbReference type="PANTHER" id="PTHR33678">
    <property type="entry name" value="BLL1576 PROTEIN"/>
    <property type="match status" value="1"/>
</dbReference>
<accession>A0ABV5CC49</accession>
<feature type="domain" description="Transposase IS66 central" evidence="1">
    <location>
        <begin position="2"/>
        <end position="61"/>
    </location>
</feature>
<sequence length="124" mass="13999">TLPKSLAGQAIAYSLNQWEKLTAFLADGRLELDNNRSERSIKPFVIGRKNWLFANTPRGATASATIYSVIETAKENGLHPYHYLKYLFEQLPQLHGPLDTNTLEPFLPWSASLPADCRMNKIPQ</sequence>
<evidence type="ECO:0000313" key="3">
    <source>
        <dbReference type="EMBL" id="MFB5764155.1"/>
    </source>
</evidence>
<dbReference type="RefSeq" id="WP_375523145.1">
    <property type="nucleotide sequence ID" value="NZ_JBHIRY010000101.1"/>
</dbReference>
<keyword evidence="4" id="KW-1185">Reference proteome</keyword>
<dbReference type="EMBL" id="JBHIRY010000101">
    <property type="protein sequence ID" value="MFB5764155.1"/>
    <property type="molecule type" value="Genomic_DNA"/>
</dbReference>
<dbReference type="Pfam" id="PF13817">
    <property type="entry name" value="DDE_Tnp_IS66_C"/>
    <property type="match status" value="1"/>
</dbReference>
<name>A0ABV5CC49_9BACL</name>
<evidence type="ECO:0000259" key="1">
    <source>
        <dbReference type="Pfam" id="PF03050"/>
    </source>
</evidence>
<dbReference type="InterPro" id="IPR052344">
    <property type="entry name" value="Transposase-related"/>
</dbReference>
<feature type="non-terminal residue" evidence="3">
    <location>
        <position position="1"/>
    </location>
</feature>
<dbReference type="InterPro" id="IPR004291">
    <property type="entry name" value="Transposase_IS66_central"/>
</dbReference>
<gene>
    <name evidence="3" type="ORF">ACE5LO_27805</name>
</gene>
<comment type="caution">
    <text evidence="3">The sequence shown here is derived from an EMBL/GenBank/DDBJ whole genome shotgun (WGS) entry which is preliminary data.</text>
</comment>
<protein>
    <submittedName>
        <fullName evidence="3">Transposase</fullName>
    </submittedName>
</protein>
<proteinExistence type="predicted"/>
<feature type="domain" description="Transposase IS66 C-terminal" evidence="2">
    <location>
        <begin position="68"/>
        <end position="109"/>
    </location>
</feature>
<dbReference type="Proteomes" id="UP001580430">
    <property type="component" value="Unassembled WGS sequence"/>
</dbReference>
<dbReference type="PANTHER" id="PTHR33678:SF1">
    <property type="entry name" value="BLL1576 PROTEIN"/>
    <property type="match status" value="1"/>
</dbReference>
<evidence type="ECO:0000259" key="2">
    <source>
        <dbReference type="Pfam" id="PF13817"/>
    </source>
</evidence>
<organism evidence="3 4">
    <name type="scientific">Paenibacillus medicaginis</name>
    <dbReference type="NCBI Taxonomy" id="1470560"/>
    <lineage>
        <taxon>Bacteria</taxon>
        <taxon>Bacillati</taxon>
        <taxon>Bacillota</taxon>
        <taxon>Bacilli</taxon>
        <taxon>Bacillales</taxon>
        <taxon>Paenibacillaceae</taxon>
        <taxon>Paenibacillus</taxon>
    </lineage>
</organism>
<evidence type="ECO:0000313" key="4">
    <source>
        <dbReference type="Proteomes" id="UP001580430"/>
    </source>
</evidence>
<dbReference type="InterPro" id="IPR039552">
    <property type="entry name" value="IS66_C"/>
</dbReference>